<dbReference type="InterPro" id="IPR036736">
    <property type="entry name" value="ACP-like_sf"/>
</dbReference>
<evidence type="ECO:0000313" key="4">
    <source>
        <dbReference type="EMBL" id="WQH13730.1"/>
    </source>
</evidence>
<keyword evidence="1" id="KW-0596">Phosphopantetheine</keyword>
<dbReference type="InterPro" id="IPR020459">
    <property type="entry name" value="AMP-binding"/>
</dbReference>
<dbReference type="Gene3D" id="3.30.559.10">
    <property type="entry name" value="Chloramphenicol acetyltransferase-like domain"/>
    <property type="match status" value="1"/>
</dbReference>
<dbReference type="InterPro" id="IPR010071">
    <property type="entry name" value="AA_adenyl_dom"/>
</dbReference>
<reference evidence="4 5" key="1">
    <citation type="submission" date="2023-11" db="EMBL/GenBank/DDBJ databases">
        <title>MicrobeMod: A computational toolkit for identifying prokaryotic methylation and restriction-modification with nanopore sequencing.</title>
        <authorList>
            <person name="Crits-Christoph A."/>
            <person name="Kang S.C."/>
            <person name="Lee H."/>
            <person name="Ostrov N."/>
        </authorList>
    </citation>
    <scope>NUCLEOTIDE SEQUENCE [LARGE SCALE GENOMIC DNA]</scope>
    <source>
        <strain evidence="4 5">ATCC BAA-805</strain>
    </source>
</reference>
<dbReference type="InterPro" id="IPR020845">
    <property type="entry name" value="AMP-binding_CS"/>
</dbReference>
<name>A0ABZ0YR81_9GAMM</name>
<dbReference type="SUPFAM" id="SSF52777">
    <property type="entry name" value="CoA-dependent acyltransferases"/>
    <property type="match status" value="2"/>
</dbReference>
<keyword evidence="5" id="KW-1185">Reference proteome</keyword>
<dbReference type="Gene3D" id="3.30.559.30">
    <property type="entry name" value="Nonribosomal peptide synthetase, condensation domain"/>
    <property type="match status" value="1"/>
</dbReference>
<dbReference type="InterPro" id="IPR020806">
    <property type="entry name" value="PKS_PP-bd"/>
</dbReference>
<dbReference type="Pfam" id="PF00501">
    <property type="entry name" value="AMP-binding"/>
    <property type="match status" value="1"/>
</dbReference>
<dbReference type="SUPFAM" id="SSF56801">
    <property type="entry name" value="Acetyl-CoA synthetase-like"/>
    <property type="match status" value="1"/>
</dbReference>
<evidence type="ECO:0000259" key="3">
    <source>
        <dbReference type="PROSITE" id="PS50075"/>
    </source>
</evidence>
<dbReference type="InterPro" id="IPR009081">
    <property type="entry name" value="PP-bd_ACP"/>
</dbReference>
<dbReference type="SUPFAM" id="SSF47336">
    <property type="entry name" value="ACP-like"/>
    <property type="match status" value="1"/>
</dbReference>
<evidence type="ECO:0000256" key="2">
    <source>
        <dbReference type="ARBA" id="ARBA00022553"/>
    </source>
</evidence>
<keyword evidence="2" id="KW-0597">Phosphoprotein</keyword>
<dbReference type="SMART" id="SM00823">
    <property type="entry name" value="PKS_PP"/>
    <property type="match status" value="1"/>
</dbReference>
<dbReference type="Gene3D" id="1.10.1200.10">
    <property type="entry name" value="ACP-like"/>
    <property type="match status" value="1"/>
</dbReference>
<gene>
    <name evidence="4" type="ORF">SR894_04110</name>
</gene>
<dbReference type="Pfam" id="PF00550">
    <property type="entry name" value="PP-binding"/>
    <property type="match status" value="1"/>
</dbReference>
<accession>A0ABZ0YR81</accession>
<dbReference type="EMBL" id="CP140255">
    <property type="protein sequence ID" value="WQH13730.1"/>
    <property type="molecule type" value="Genomic_DNA"/>
</dbReference>
<dbReference type="Proteomes" id="UP001324794">
    <property type="component" value="Chromosome"/>
</dbReference>
<evidence type="ECO:0000313" key="5">
    <source>
        <dbReference type="Proteomes" id="UP001324794"/>
    </source>
</evidence>
<dbReference type="Gene3D" id="2.30.38.10">
    <property type="entry name" value="Luciferase, Domain 3"/>
    <property type="match status" value="1"/>
</dbReference>
<proteinExistence type="predicted"/>
<dbReference type="Gene3D" id="3.40.50.980">
    <property type="match status" value="2"/>
</dbReference>
<dbReference type="NCBIfam" id="TIGR01733">
    <property type="entry name" value="AA-adenyl-dom"/>
    <property type="match status" value="1"/>
</dbReference>
<feature type="domain" description="Carrier" evidence="3">
    <location>
        <begin position="1009"/>
        <end position="1084"/>
    </location>
</feature>
<dbReference type="InterPro" id="IPR023213">
    <property type="entry name" value="CAT-like_dom_sf"/>
</dbReference>
<dbReference type="RefSeq" id="WP_133732961.1">
    <property type="nucleotide sequence ID" value="NZ_CP140255.1"/>
</dbReference>
<dbReference type="Gene3D" id="3.30.300.30">
    <property type="match status" value="1"/>
</dbReference>
<dbReference type="PROSITE" id="PS00455">
    <property type="entry name" value="AMP_BINDING"/>
    <property type="match status" value="1"/>
</dbReference>
<dbReference type="PANTHER" id="PTHR45527">
    <property type="entry name" value="NONRIBOSOMAL PEPTIDE SYNTHETASE"/>
    <property type="match status" value="1"/>
</dbReference>
<dbReference type="InterPro" id="IPR045851">
    <property type="entry name" value="AMP-bd_C_sf"/>
</dbReference>
<dbReference type="InterPro" id="IPR001242">
    <property type="entry name" value="Condensation_dom"/>
</dbReference>
<dbReference type="PRINTS" id="PR00154">
    <property type="entry name" value="AMPBINDING"/>
</dbReference>
<sequence>MELNKHTIAERFANLPRDKQSVFLEALRQQSIDFSTLPIVPRKEQESSELSYAQMRQWFLWRMDPQSSAYHINGALTLKGTPSPEALRDSFTDIVSRHEALRTVFRDDGKGGVMQVVLAESNFAWHEIDLSHMPKDKRETAIENQVARLCNEPFNLEQGPLLRVGLLRLANEEHLLVVVMHHIVSDGWSMQLIIDEFSAGYCARVTGEAWQPAALPIQYADYALWQRQWMEAGEKERQLAYWQAELGDEHPVLQLPTDRLRRNDGHYHAARHEIMLPESIVSGLRQRSQEMGATLFMALLTGFQALLYRHTGQEDIRVGVPTANRHRRETQRVVGFFVNTQVLRNQLSDHSSLVDALEKSKRAALGAQDHQDLPFEQLVEALQPERSLSHPPLFQVMFNHQQQDHGALQTLPGMELSIWPIEKGEAQFELTLNVIERTDGCLEASFVYAEELFDSNSIGRLAQHYIVILQALAEMPERVLRDIELLDDDERFQLQAWGVNTQQYPDAQPIHQLIERQAEVTPGATALVFEEQSLSYVELNTRANRLAHYLIDLGGRPETRVGIAVERSIEMVVGLLAILKAGGTYVPLDPDYPAERLAYMVEDSGIELLLTQQHLRDTLPVAESLSVIELDRLEVAHHASNNPEVALHGEHLAYVIYTSGSTGRPKGVMVRHHALSHFLFSMQETPGLSPDDILVAVTSLSFDIAALELYLPLISGARVVLASRETTRDGRALGELLNQEKATVLQATPSGWRLLRSSGWPWTTAPLSEGFKGLCGGEALPPDLAEDLQAQGIELWNMYGPTETTIWSATDRVKDSQVFLGSAIAATQLYVLDGALNFAPPGVAGELYLGGVGMARGYLGRAELTAERFVADPFIAGERVYRTGDLVRWREDGQLEYLGRIDHQIKVRGFRIELGDIEAQLLALLEIREAVVVAQEGPGGSRLVAYVVPQADVELDTTFLRETLGQKLPDYMVPGVIVTLDALPLTPNGKVDRKALPELSLDIGSQYEPPQGEVEEALAMVWAEVLGVERVGRYDNFFDHGGHSLLAAQMVARVQADMQVELQLSEVFKKPLLRDLAECIATLSSGYSLEQSLSDINSFIDSMDTVQ</sequence>
<dbReference type="Pfam" id="PF13193">
    <property type="entry name" value="AMP-binding_C"/>
    <property type="match status" value="1"/>
</dbReference>
<dbReference type="InterPro" id="IPR025110">
    <property type="entry name" value="AMP-bd_C"/>
</dbReference>
<dbReference type="CDD" id="cd12116">
    <property type="entry name" value="A_NRPS_Ta1_like"/>
    <property type="match status" value="1"/>
</dbReference>
<dbReference type="CDD" id="cd19531">
    <property type="entry name" value="LCL_NRPS-like"/>
    <property type="match status" value="1"/>
</dbReference>
<protein>
    <submittedName>
        <fullName evidence="4">Non-ribosomal peptide synthetase</fullName>
    </submittedName>
</protein>
<organism evidence="4 5">
    <name type="scientific">Vreelandella neptunia</name>
    <dbReference type="NCBI Taxonomy" id="115551"/>
    <lineage>
        <taxon>Bacteria</taxon>
        <taxon>Pseudomonadati</taxon>
        <taxon>Pseudomonadota</taxon>
        <taxon>Gammaproteobacteria</taxon>
        <taxon>Oceanospirillales</taxon>
        <taxon>Halomonadaceae</taxon>
        <taxon>Vreelandella</taxon>
    </lineage>
</organism>
<dbReference type="InterPro" id="IPR000873">
    <property type="entry name" value="AMP-dep_synth/lig_dom"/>
</dbReference>
<dbReference type="Pfam" id="PF00668">
    <property type="entry name" value="Condensation"/>
    <property type="match status" value="1"/>
</dbReference>
<dbReference type="PANTHER" id="PTHR45527:SF1">
    <property type="entry name" value="FATTY ACID SYNTHASE"/>
    <property type="match status" value="1"/>
</dbReference>
<dbReference type="PROSITE" id="PS50075">
    <property type="entry name" value="CARRIER"/>
    <property type="match status" value="1"/>
</dbReference>
<evidence type="ECO:0000256" key="1">
    <source>
        <dbReference type="ARBA" id="ARBA00022450"/>
    </source>
</evidence>